<evidence type="ECO:0000256" key="3">
    <source>
        <dbReference type="ARBA" id="ARBA00022692"/>
    </source>
</evidence>
<keyword evidence="5" id="KW-0067">ATP-binding</keyword>
<evidence type="ECO:0000256" key="9">
    <source>
        <dbReference type="SAM" id="Phobius"/>
    </source>
</evidence>
<dbReference type="Proteomes" id="UP000001997">
    <property type="component" value="Unassembled WGS sequence"/>
</dbReference>
<comment type="subcellular location">
    <subcellularLocation>
        <location evidence="1">Membrane</location>
        <topology evidence="1">Multi-pass membrane protein</topology>
    </subcellularLocation>
</comment>
<protein>
    <submittedName>
        <fullName evidence="12">Uncharacterized protein</fullName>
    </submittedName>
</protein>
<dbReference type="CDD" id="cd18573">
    <property type="entry name" value="ABC_6TM_ABCB10_like"/>
    <property type="match status" value="1"/>
</dbReference>
<feature type="domain" description="ABC transporter" evidence="10">
    <location>
        <begin position="479"/>
        <end position="724"/>
    </location>
</feature>
<evidence type="ECO:0000259" key="11">
    <source>
        <dbReference type="PROSITE" id="PS50929"/>
    </source>
</evidence>
<dbReference type="PANTHER" id="PTHR43394:SF2">
    <property type="entry name" value="ATP-DEPENDENT PERMEASE MDL2, MITOCHONDRIAL"/>
    <property type="match status" value="1"/>
</dbReference>
<dbReference type="GO" id="GO:0015421">
    <property type="term" value="F:ABC-type oligopeptide transporter activity"/>
    <property type="evidence" value="ECO:0007669"/>
    <property type="project" value="TreeGrafter"/>
</dbReference>
<dbReference type="FunFam" id="3.40.50.300:FF:001371">
    <property type="entry name" value="ABC transporter ATP-binding protein"/>
    <property type="match status" value="1"/>
</dbReference>
<dbReference type="Pfam" id="PF00664">
    <property type="entry name" value="ABC_membrane"/>
    <property type="match status" value="1"/>
</dbReference>
<dbReference type="SUPFAM" id="SSF90123">
    <property type="entry name" value="ABC transporter transmembrane region"/>
    <property type="match status" value="1"/>
</dbReference>
<keyword evidence="7 9" id="KW-0472">Membrane</keyword>
<dbReference type="GO" id="GO:0005524">
    <property type="term" value="F:ATP binding"/>
    <property type="evidence" value="ECO:0007669"/>
    <property type="project" value="UniProtKB-KW"/>
</dbReference>
<feature type="region of interest" description="Disordered" evidence="8">
    <location>
        <begin position="722"/>
        <end position="745"/>
    </location>
</feature>
<dbReference type="PROSITE" id="PS50929">
    <property type="entry name" value="ABC_TM1F"/>
    <property type="match status" value="1"/>
</dbReference>
<dbReference type="HOGENOM" id="CLU_000604_84_3_1"/>
<evidence type="ECO:0000256" key="5">
    <source>
        <dbReference type="ARBA" id="ARBA00022840"/>
    </source>
</evidence>
<evidence type="ECO:0000256" key="8">
    <source>
        <dbReference type="SAM" id="MobiDB-lite"/>
    </source>
</evidence>
<keyword evidence="6 9" id="KW-1133">Transmembrane helix</keyword>
<dbReference type="OMA" id="MYTGHTL"/>
<dbReference type="RefSeq" id="XP_001487372.2">
    <property type="nucleotide sequence ID" value="XM_001487322.1"/>
</dbReference>
<dbReference type="eggNOG" id="KOG0058">
    <property type="taxonomic scope" value="Eukaryota"/>
</dbReference>
<dbReference type="InterPro" id="IPR027417">
    <property type="entry name" value="P-loop_NTPase"/>
</dbReference>
<organism evidence="12 13">
    <name type="scientific">Meyerozyma guilliermondii (strain ATCC 6260 / CBS 566 / DSM 6381 / JCM 1539 / NBRC 10279 / NRRL Y-324)</name>
    <name type="common">Yeast</name>
    <name type="synonym">Candida guilliermondii</name>
    <dbReference type="NCBI Taxonomy" id="294746"/>
    <lineage>
        <taxon>Eukaryota</taxon>
        <taxon>Fungi</taxon>
        <taxon>Dikarya</taxon>
        <taxon>Ascomycota</taxon>
        <taxon>Saccharomycotina</taxon>
        <taxon>Pichiomycetes</taxon>
        <taxon>Debaryomycetaceae</taxon>
        <taxon>Meyerozyma</taxon>
    </lineage>
</organism>
<dbReference type="Gene3D" id="3.40.50.300">
    <property type="entry name" value="P-loop containing nucleotide triphosphate hydrolases"/>
    <property type="match status" value="1"/>
</dbReference>
<keyword evidence="2" id="KW-0813">Transport</keyword>
<dbReference type="GO" id="GO:0016887">
    <property type="term" value="F:ATP hydrolysis activity"/>
    <property type="evidence" value="ECO:0007669"/>
    <property type="project" value="InterPro"/>
</dbReference>
<dbReference type="GeneID" id="5129044"/>
<evidence type="ECO:0000256" key="2">
    <source>
        <dbReference type="ARBA" id="ARBA00022448"/>
    </source>
</evidence>
<accession>A5DBU4</accession>
<evidence type="ECO:0000256" key="1">
    <source>
        <dbReference type="ARBA" id="ARBA00004141"/>
    </source>
</evidence>
<dbReference type="InterPro" id="IPR011527">
    <property type="entry name" value="ABC1_TM_dom"/>
</dbReference>
<keyword evidence="4" id="KW-0547">Nucleotide-binding</keyword>
<sequence length="822" mass="91967">MSLLLCRAGSYGTAIRSSSSFISFPGGISRRCFSRTSTPMATSIFPSGMSAPMGVIHKELTGMALGSLRHTRLFSTSFIAFEAHNEKHSELIESLKNSNSLSKHLELNSIRKRDIKEEERQKQRKQKQSFKQNFRTIGRILKLGRPDLKLFLLALSFILFAVLYPTSLVKLVGEAIDAFNNKTFDEDGDLLIWGYKYSTIFTAMVPFMVVSAICFWARIWVLKVLGERLVARLRLRVMKHLLRHDAAFYDQEKHKVGDLISRLSSDAYVVSRSITSNLPDGMKNILFGIISSYMMYQINPILFGVMLLISPPITIGSVWYGEKIRQLSTRLQNATAGLTKVSEETLNAVKLVQAFSSEPKELSKYSDQVRNVIKIARKEALAQSNYSVSIYSLYHTGYLSCIALGMYLILQGKMSTGDVVAFTMYSEFFNMALYSLTTTYMELMKGAGAGVKLFNLIDYHDDVNPVKGTRVPSNLAKDIEFRDVVFSYPTRQHNKIFRGCSFNVPAASSTCFVAPSGCGKSTIALLLLRSYNIERGQILIGGKDIKDFQIRDLRRSVIAIVQQEPVLLSGSILENIVYGLTPAQINQLTMDDVIEVAKQANCHDFITALPDGYDTLIGSRGASLSGGQKQRVAIARALIKKPAILILDEATSALDSKSESLINNTLKNLTSEGKMTIISIAHRLSTISKSENVIVLGKKGKVVEQGRFVELFSDPNSELSKLLDESSTQKKEDDERNDEQERLDKEAKEIEMRQRIQRGEIELVRSLIADLPYTSKTELVKQMGTRISGRRGILRKRGADVSSAITCIYQNIETANIFRQQY</sequence>
<dbReference type="KEGG" id="pgu:PGUG_00749"/>
<dbReference type="GO" id="GO:0090374">
    <property type="term" value="P:oligopeptide export from mitochondrion"/>
    <property type="evidence" value="ECO:0007669"/>
    <property type="project" value="TreeGrafter"/>
</dbReference>
<feature type="transmembrane region" description="Helical" evidence="9">
    <location>
        <begin position="301"/>
        <end position="320"/>
    </location>
</feature>
<evidence type="ECO:0000313" key="13">
    <source>
        <dbReference type="Proteomes" id="UP000001997"/>
    </source>
</evidence>
<dbReference type="InterPro" id="IPR017871">
    <property type="entry name" value="ABC_transporter-like_CS"/>
</dbReference>
<keyword evidence="3 9" id="KW-0812">Transmembrane</keyword>
<evidence type="ECO:0000313" key="12">
    <source>
        <dbReference type="EMBL" id="EDK36651.2"/>
    </source>
</evidence>
<evidence type="ECO:0000256" key="7">
    <source>
        <dbReference type="ARBA" id="ARBA00023136"/>
    </source>
</evidence>
<evidence type="ECO:0000256" key="4">
    <source>
        <dbReference type="ARBA" id="ARBA00022741"/>
    </source>
</evidence>
<gene>
    <name evidence="12" type="ORF">PGUG_00749</name>
</gene>
<evidence type="ECO:0000259" key="10">
    <source>
        <dbReference type="PROSITE" id="PS50893"/>
    </source>
</evidence>
<dbReference type="SMART" id="SM00382">
    <property type="entry name" value="AAA"/>
    <property type="match status" value="1"/>
</dbReference>
<reference evidence="12 13" key="1">
    <citation type="journal article" date="2009" name="Nature">
        <title>Evolution of pathogenicity and sexual reproduction in eight Candida genomes.</title>
        <authorList>
            <person name="Butler G."/>
            <person name="Rasmussen M.D."/>
            <person name="Lin M.F."/>
            <person name="Santos M.A."/>
            <person name="Sakthikumar S."/>
            <person name="Munro C.A."/>
            <person name="Rheinbay E."/>
            <person name="Grabherr M."/>
            <person name="Forche A."/>
            <person name="Reedy J.L."/>
            <person name="Agrafioti I."/>
            <person name="Arnaud M.B."/>
            <person name="Bates S."/>
            <person name="Brown A.J."/>
            <person name="Brunke S."/>
            <person name="Costanzo M.C."/>
            <person name="Fitzpatrick D.A."/>
            <person name="de Groot P.W."/>
            <person name="Harris D."/>
            <person name="Hoyer L.L."/>
            <person name="Hube B."/>
            <person name="Klis F.M."/>
            <person name="Kodira C."/>
            <person name="Lennard N."/>
            <person name="Logue M.E."/>
            <person name="Martin R."/>
            <person name="Neiman A.M."/>
            <person name="Nikolaou E."/>
            <person name="Quail M.A."/>
            <person name="Quinn J."/>
            <person name="Santos M.C."/>
            <person name="Schmitzberger F.F."/>
            <person name="Sherlock G."/>
            <person name="Shah P."/>
            <person name="Silverstein K.A."/>
            <person name="Skrzypek M.S."/>
            <person name="Soll D."/>
            <person name="Staggs R."/>
            <person name="Stansfield I."/>
            <person name="Stumpf M.P."/>
            <person name="Sudbery P.E."/>
            <person name="Srikantha T."/>
            <person name="Zeng Q."/>
            <person name="Berman J."/>
            <person name="Berriman M."/>
            <person name="Heitman J."/>
            <person name="Gow N.A."/>
            <person name="Lorenz M.C."/>
            <person name="Birren B.W."/>
            <person name="Kellis M."/>
            <person name="Cuomo C.A."/>
        </authorList>
    </citation>
    <scope>NUCLEOTIDE SEQUENCE [LARGE SCALE GENOMIC DNA]</scope>
    <source>
        <strain evidence="13">ATCC 6260 / CBS 566 / DSM 6381 / JCM 1539 / NBRC 10279 / NRRL Y-324</strain>
    </source>
</reference>
<dbReference type="GO" id="GO:0005743">
    <property type="term" value="C:mitochondrial inner membrane"/>
    <property type="evidence" value="ECO:0007669"/>
    <property type="project" value="EnsemblFungi"/>
</dbReference>
<feature type="domain" description="ABC transmembrane type-1" evidence="11">
    <location>
        <begin position="150"/>
        <end position="445"/>
    </location>
</feature>
<proteinExistence type="predicted"/>
<dbReference type="InterPro" id="IPR039421">
    <property type="entry name" value="Type_1_exporter"/>
</dbReference>
<dbReference type="PANTHER" id="PTHR43394">
    <property type="entry name" value="ATP-DEPENDENT PERMEASE MDL1, MITOCHONDRIAL"/>
    <property type="match status" value="1"/>
</dbReference>
<dbReference type="Pfam" id="PF00005">
    <property type="entry name" value="ABC_tran"/>
    <property type="match status" value="1"/>
</dbReference>
<dbReference type="InParanoid" id="A5DBU4"/>
<dbReference type="PROSITE" id="PS00211">
    <property type="entry name" value="ABC_TRANSPORTER_1"/>
    <property type="match status" value="1"/>
</dbReference>
<keyword evidence="13" id="KW-1185">Reference proteome</keyword>
<dbReference type="OrthoDB" id="6500128at2759"/>
<feature type="transmembrane region" description="Helical" evidence="9">
    <location>
        <begin position="200"/>
        <end position="226"/>
    </location>
</feature>
<dbReference type="InterPro" id="IPR036640">
    <property type="entry name" value="ABC1_TM_sf"/>
</dbReference>
<dbReference type="PROSITE" id="PS50893">
    <property type="entry name" value="ABC_TRANSPORTER_2"/>
    <property type="match status" value="1"/>
</dbReference>
<dbReference type="AlphaFoldDB" id="A5DBU4"/>
<feature type="transmembrane region" description="Helical" evidence="9">
    <location>
        <begin position="148"/>
        <end position="164"/>
    </location>
</feature>
<dbReference type="VEuPathDB" id="FungiDB:PGUG_00749"/>
<dbReference type="InterPro" id="IPR003439">
    <property type="entry name" value="ABC_transporter-like_ATP-bd"/>
</dbReference>
<dbReference type="InterPro" id="IPR003593">
    <property type="entry name" value="AAA+_ATPase"/>
</dbReference>
<dbReference type="EMBL" id="CH408155">
    <property type="protein sequence ID" value="EDK36651.2"/>
    <property type="molecule type" value="Genomic_DNA"/>
</dbReference>
<name>A5DBU4_PICGU</name>
<dbReference type="SUPFAM" id="SSF52540">
    <property type="entry name" value="P-loop containing nucleoside triphosphate hydrolases"/>
    <property type="match status" value="1"/>
</dbReference>
<dbReference type="Gene3D" id="1.20.1560.10">
    <property type="entry name" value="ABC transporter type 1, transmembrane domain"/>
    <property type="match status" value="2"/>
</dbReference>
<evidence type="ECO:0000256" key="6">
    <source>
        <dbReference type="ARBA" id="ARBA00022989"/>
    </source>
</evidence>